<evidence type="ECO:0000313" key="3">
    <source>
        <dbReference type="EMBL" id="MDQ0426202.1"/>
    </source>
</evidence>
<accession>A0ABU0GNR2</accession>
<feature type="region of interest" description="Disordered" evidence="1">
    <location>
        <begin position="507"/>
        <end position="536"/>
    </location>
</feature>
<dbReference type="RefSeq" id="WP_307416731.1">
    <property type="nucleotide sequence ID" value="NZ_JAUSVM010000001.1"/>
</dbReference>
<gene>
    <name evidence="3" type="ORF">JO380_002583</name>
</gene>
<dbReference type="Pfam" id="PF12770">
    <property type="entry name" value="CHAT"/>
    <property type="match status" value="1"/>
</dbReference>
<protein>
    <submittedName>
        <fullName evidence="3">Tetratricopeptide (TPR) repeat protein</fullName>
    </submittedName>
</protein>
<dbReference type="InterPro" id="IPR011990">
    <property type="entry name" value="TPR-like_helical_dom_sf"/>
</dbReference>
<comment type="caution">
    <text evidence="3">The sequence shown here is derived from an EMBL/GenBank/DDBJ whole genome shotgun (WGS) entry which is preliminary data.</text>
</comment>
<reference evidence="3 4" key="1">
    <citation type="submission" date="2023-07" db="EMBL/GenBank/DDBJ databases">
        <title>Sequencing the genomes of 1000 actinobacteria strains.</title>
        <authorList>
            <person name="Klenk H.-P."/>
        </authorList>
    </citation>
    <scope>NUCLEOTIDE SEQUENCE [LARGE SCALE GENOMIC DNA]</scope>
    <source>
        <strain evidence="3 4">DSM 14785</strain>
    </source>
</reference>
<dbReference type="Proteomes" id="UP001240250">
    <property type="component" value="Unassembled WGS sequence"/>
</dbReference>
<proteinExistence type="predicted"/>
<dbReference type="Gene3D" id="1.25.40.10">
    <property type="entry name" value="Tetratricopeptide repeat domain"/>
    <property type="match status" value="1"/>
</dbReference>
<name>A0ABU0GNR2_9CELL</name>
<dbReference type="SUPFAM" id="SSF48452">
    <property type="entry name" value="TPR-like"/>
    <property type="match status" value="1"/>
</dbReference>
<dbReference type="EMBL" id="JAUSVM010000001">
    <property type="protein sequence ID" value="MDQ0426202.1"/>
    <property type="molecule type" value="Genomic_DNA"/>
</dbReference>
<feature type="domain" description="CHAT" evidence="2">
    <location>
        <begin position="656"/>
        <end position="879"/>
    </location>
</feature>
<evidence type="ECO:0000256" key="1">
    <source>
        <dbReference type="SAM" id="MobiDB-lite"/>
    </source>
</evidence>
<dbReference type="InterPro" id="IPR024983">
    <property type="entry name" value="CHAT_dom"/>
</dbReference>
<evidence type="ECO:0000313" key="4">
    <source>
        <dbReference type="Proteomes" id="UP001240250"/>
    </source>
</evidence>
<sequence>MTRTAPLADGSTEQERRDALLIRARALADRAASDPRAVEEDAHALVLRARHASAHAAHAVGLRALAAVHRARWEHAEAARLLGRALRLGPRHGDRLVDAELLAARAAVRHGQGRVTGAVRDVDAALRALAEARDAAAGERERLGAYLELQRAALDHNAGRLRDAEARYRRILSSGRASDDVTVRVANNLALVLAARGRHAEALAWSSRAVAVASGLGPVPHVVTRQTHAWVTVHQGRLADGLREFAQVADAYRAAGLPLGEHHVEVADAMADLRLLPEAIAAAQDAADEHARAGTWLMWVEAQTRLAQLHLARGDAVRARELAAALLTRSRTQRRGAWLARARVVDSRARAALGEDVAGDVAALRRAAAGLRRHGDLAAAVDAYLAAGRAALTGPRPVRACADLDAAAAAAVRGPLLLRVRGRLAAATAAHVRGDDARALREARAGLRDLASHRSALPTMELRALASGHGGELGEAGLRVLLRTGDPVRVLRWMERTRAAALAARLPVAPPGSDEASTGEVRQEEEGGAAGPSPVPAQDVLRAVARGVVRAAPTATGPVLPAGAAEAPADVTSTPPPAAAALRAALDGRVLVELGACDGRYVAVVVDRRRTRLVPLAATADVTSALRPLVFALRRLADPRSAAAGAAARASAELSLARLRALLLDPLGLAGTELVVVPVGELHQVPWGALHDAPLALAPSATAWWATAVAPQRPSTSVVLVAGPELRGAREEVEVLARLHADARVLGPDASRARDVVLAVRDAGLAHLACHGLPRGDNPMYSSLVLADRALTVQELHAAGVAPRRLVLASCHAGADVAYDGDEVLGFVSAMLARGTRGVVASIAAVPDVEVVDLMVGLHAGLARGETMARALHAAREGVDTSSPAGFVNWCTFGAHGAA</sequence>
<evidence type="ECO:0000259" key="2">
    <source>
        <dbReference type="Pfam" id="PF12770"/>
    </source>
</evidence>
<keyword evidence="4" id="KW-1185">Reference proteome</keyword>
<organism evidence="3 4">
    <name type="scientific">Cellulomonas iranensis</name>
    <dbReference type="NCBI Taxonomy" id="76862"/>
    <lineage>
        <taxon>Bacteria</taxon>
        <taxon>Bacillati</taxon>
        <taxon>Actinomycetota</taxon>
        <taxon>Actinomycetes</taxon>
        <taxon>Micrococcales</taxon>
        <taxon>Cellulomonadaceae</taxon>
        <taxon>Cellulomonas</taxon>
    </lineage>
</organism>